<proteinExistence type="predicted"/>
<evidence type="ECO:0000313" key="2">
    <source>
        <dbReference type="EMBL" id="MBL0888379.1"/>
    </source>
</evidence>
<keyword evidence="3" id="KW-1185">Reference proteome</keyword>
<dbReference type="Gene3D" id="3.30.465.10">
    <property type="match status" value="1"/>
</dbReference>
<dbReference type="InterPro" id="IPR016166">
    <property type="entry name" value="FAD-bd_PCMH"/>
</dbReference>
<dbReference type="InterPro" id="IPR036318">
    <property type="entry name" value="FAD-bd_PCMH-like_sf"/>
</dbReference>
<protein>
    <submittedName>
        <fullName evidence="2">FAD-binding molybdopterin dehydrogenase</fullName>
    </submittedName>
</protein>
<dbReference type="RefSeq" id="WP_201850397.1">
    <property type="nucleotide sequence ID" value="NZ_JABBYC010000053.1"/>
</dbReference>
<dbReference type="InterPro" id="IPR002346">
    <property type="entry name" value="Mopterin_DH_FAD-bd"/>
</dbReference>
<dbReference type="InterPro" id="IPR051312">
    <property type="entry name" value="Diverse_Substr_Oxidored"/>
</dbReference>
<name>A0ABS1LQM8_9MICO</name>
<feature type="domain" description="FAD-binding PCMH-type" evidence="1">
    <location>
        <begin position="1"/>
        <end position="175"/>
    </location>
</feature>
<comment type="caution">
    <text evidence="2">The sequence shown here is derived from an EMBL/GenBank/DDBJ whole genome shotgun (WGS) entry which is preliminary data.</text>
</comment>
<dbReference type="Proteomes" id="UP000675409">
    <property type="component" value="Unassembled WGS sequence"/>
</dbReference>
<dbReference type="PROSITE" id="PS51387">
    <property type="entry name" value="FAD_PCMH"/>
    <property type="match status" value="1"/>
</dbReference>
<reference evidence="2 3" key="1">
    <citation type="journal article" date="2021" name="Arch. Microbiol.">
        <title>Myceligenerans indicum sp. nov., an actinobacterium isolated from mangrove sediment of Sundarbans, India.</title>
        <authorList>
            <person name="Asha K."/>
            <person name="Bhadury P."/>
        </authorList>
    </citation>
    <scope>NUCLEOTIDE SEQUENCE [LARGE SCALE GENOMIC DNA]</scope>
    <source>
        <strain evidence="2 3">I2</strain>
    </source>
</reference>
<sequence length="287" mass="29242">MDLDIDGVRIARERADLALRPGERLLAGGTFLYSEPVTPGVTGLVDLLGLGWDPWSVSGGDLEVAATCTIATLRDRAASAAEQHPGLRLVAPCVSAFLLSFKVAHTATVGGNLCLGLPAGPMAALFAALNATAEIWTPDGGTRTTPVADLITGPGRTTLAGGEVLRALRVPPGGLAARTAARKLSLTAFGRSAVLVTGAAPGGAPGAAPGAAPGGVDGADPAVRTVRIVVTASVPRPLTLPVPAGDHDALDTALDRVGDWYDDPHGSPDWRAAMTRRLSHEVLEELS</sequence>
<dbReference type="SUPFAM" id="SSF56176">
    <property type="entry name" value="FAD-binding/transporter-associated domain-like"/>
    <property type="match status" value="1"/>
</dbReference>
<organism evidence="2 3">
    <name type="scientific">Myceligenerans indicum</name>
    <dbReference type="NCBI Taxonomy" id="2593663"/>
    <lineage>
        <taxon>Bacteria</taxon>
        <taxon>Bacillati</taxon>
        <taxon>Actinomycetota</taxon>
        <taxon>Actinomycetes</taxon>
        <taxon>Micrococcales</taxon>
        <taxon>Promicromonosporaceae</taxon>
        <taxon>Myceligenerans</taxon>
    </lineage>
</organism>
<dbReference type="PANTHER" id="PTHR42659">
    <property type="entry name" value="XANTHINE DEHYDROGENASE SUBUNIT C-RELATED"/>
    <property type="match status" value="1"/>
</dbReference>
<dbReference type="Pfam" id="PF00941">
    <property type="entry name" value="FAD_binding_5"/>
    <property type="match status" value="1"/>
</dbReference>
<evidence type="ECO:0000259" key="1">
    <source>
        <dbReference type="PROSITE" id="PS51387"/>
    </source>
</evidence>
<accession>A0ABS1LQM8</accession>
<dbReference type="EMBL" id="JABBYC010000053">
    <property type="protein sequence ID" value="MBL0888379.1"/>
    <property type="molecule type" value="Genomic_DNA"/>
</dbReference>
<gene>
    <name evidence="2" type="ORF">HGK34_19170</name>
</gene>
<dbReference type="PANTHER" id="PTHR42659:SF9">
    <property type="entry name" value="XANTHINE DEHYDROGENASE FAD-BINDING SUBUNIT XDHB-RELATED"/>
    <property type="match status" value="1"/>
</dbReference>
<evidence type="ECO:0000313" key="3">
    <source>
        <dbReference type="Proteomes" id="UP000675409"/>
    </source>
</evidence>
<dbReference type="InterPro" id="IPR016169">
    <property type="entry name" value="FAD-bd_PCMH_sub2"/>
</dbReference>